<dbReference type="RefSeq" id="WP_166330350.1">
    <property type="nucleotide sequence ID" value="NZ_CP049933.1"/>
</dbReference>
<evidence type="ECO:0000313" key="2">
    <source>
        <dbReference type="Proteomes" id="UP000503441"/>
    </source>
</evidence>
<keyword evidence="2" id="KW-1185">Reference proteome</keyword>
<protein>
    <recommendedName>
        <fullName evidence="3">Polyketide cyclase / dehydrase and lipid transport</fullName>
    </recommendedName>
</protein>
<dbReference type="EMBL" id="CP049933">
    <property type="protein sequence ID" value="QIM18604.1"/>
    <property type="molecule type" value="Genomic_DNA"/>
</dbReference>
<evidence type="ECO:0000313" key="1">
    <source>
        <dbReference type="EMBL" id="QIM18604.1"/>
    </source>
</evidence>
<dbReference type="InterPro" id="IPR023393">
    <property type="entry name" value="START-like_dom_sf"/>
</dbReference>
<dbReference type="InterPro" id="IPR019587">
    <property type="entry name" value="Polyketide_cyclase/dehydratase"/>
</dbReference>
<accession>A0ABX6K065</accession>
<gene>
    <name evidence="1" type="ORF">G7066_08185</name>
</gene>
<evidence type="ECO:0008006" key="3">
    <source>
        <dbReference type="Google" id="ProtNLM"/>
    </source>
</evidence>
<proteinExistence type="predicted"/>
<dbReference type="SUPFAM" id="SSF55961">
    <property type="entry name" value="Bet v1-like"/>
    <property type="match status" value="1"/>
</dbReference>
<dbReference type="Proteomes" id="UP000503441">
    <property type="component" value="Chromosome"/>
</dbReference>
<name>A0ABX6K065_9MICO</name>
<dbReference type="Pfam" id="PF10604">
    <property type="entry name" value="Polyketide_cyc2"/>
    <property type="match status" value="1"/>
</dbReference>
<organism evidence="1 2">
    <name type="scientific">Leucobacter coleopterorum</name>
    <dbReference type="NCBI Taxonomy" id="2714933"/>
    <lineage>
        <taxon>Bacteria</taxon>
        <taxon>Bacillati</taxon>
        <taxon>Actinomycetota</taxon>
        <taxon>Actinomycetes</taxon>
        <taxon>Micrococcales</taxon>
        <taxon>Microbacteriaceae</taxon>
        <taxon>Leucobacter</taxon>
    </lineage>
</organism>
<reference evidence="1 2" key="1">
    <citation type="submission" date="2020-03" db="EMBL/GenBank/DDBJ databases">
        <title>Leucobacter sp. nov., isolated from beetles.</title>
        <authorList>
            <person name="Hyun D.-W."/>
            <person name="Bae J.-W."/>
        </authorList>
    </citation>
    <scope>NUCLEOTIDE SEQUENCE [LARGE SCALE GENOMIC DNA]</scope>
    <source>
        <strain evidence="1 2">HDW9A</strain>
    </source>
</reference>
<sequence>MKLIESHSTLTAHSPQSVFSHWADPTGWPEWDAEVREVNFEGPAELGASGRMHPASGPAATFSITAFEQDRIFTNASALPGATLIFEHRVAPTNDGAEIRVSVGVDGFLAPLWRRILRKSMRNAARSSVNGLLDHLDAA</sequence>
<dbReference type="Gene3D" id="3.30.530.20">
    <property type="match status" value="1"/>
</dbReference>